<organism evidence="2 3">
    <name type="scientific">Pelagomonas calceolata</name>
    <dbReference type="NCBI Taxonomy" id="35677"/>
    <lineage>
        <taxon>Eukaryota</taxon>
        <taxon>Sar</taxon>
        <taxon>Stramenopiles</taxon>
        <taxon>Ochrophyta</taxon>
        <taxon>Pelagophyceae</taxon>
        <taxon>Pelagomonadales</taxon>
        <taxon>Pelagomonadaceae</taxon>
        <taxon>Pelagomonas</taxon>
    </lineage>
</organism>
<reference evidence="2" key="1">
    <citation type="submission" date="2021-11" db="EMBL/GenBank/DDBJ databases">
        <authorList>
            <consortium name="Genoscope - CEA"/>
            <person name="William W."/>
        </authorList>
    </citation>
    <scope>NUCLEOTIDE SEQUENCE</scope>
</reference>
<feature type="region of interest" description="Disordered" evidence="1">
    <location>
        <begin position="176"/>
        <end position="211"/>
    </location>
</feature>
<feature type="compositionally biased region" description="Basic and acidic residues" evidence="1">
    <location>
        <begin position="77"/>
        <end position="86"/>
    </location>
</feature>
<accession>A0A8J2SQS4</accession>
<protein>
    <submittedName>
        <fullName evidence="2">Uncharacterized protein</fullName>
    </submittedName>
</protein>
<evidence type="ECO:0000313" key="2">
    <source>
        <dbReference type="EMBL" id="CAH0375396.1"/>
    </source>
</evidence>
<feature type="non-terminal residue" evidence="2">
    <location>
        <position position="1"/>
    </location>
</feature>
<gene>
    <name evidence="2" type="ORF">PECAL_4P27290</name>
</gene>
<feature type="region of interest" description="Disordered" evidence="1">
    <location>
        <begin position="1"/>
        <end position="90"/>
    </location>
</feature>
<dbReference type="EMBL" id="CAKKNE010000004">
    <property type="protein sequence ID" value="CAH0375396.1"/>
    <property type="molecule type" value="Genomic_DNA"/>
</dbReference>
<evidence type="ECO:0000256" key="1">
    <source>
        <dbReference type="SAM" id="MobiDB-lite"/>
    </source>
</evidence>
<proteinExistence type="predicted"/>
<evidence type="ECO:0000313" key="3">
    <source>
        <dbReference type="Proteomes" id="UP000789595"/>
    </source>
</evidence>
<comment type="caution">
    <text evidence="2">The sequence shown here is derived from an EMBL/GenBank/DDBJ whole genome shotgun (WGS) entry which is preliminary data.</text>
</comment>
<dbReference type="Proteomes" id="UP000789595">
    <property type="component" value="Unassembled WGS sequence"/>
</dbReference>
<keyword evidence="3" id="KW-1185">Reference proteome</keyword>
<dbReference type="AlphaFoldDB" id="A0A8J2SQS4"/>
<name>A0A8J2SQS4_9STRA</name>
<feature type="non-terminal residue" evidence="2">
    <location>
        <position position="211"/>
    </location>
</feature>
<sequence length="211" mass="23545">PRAREGHDRLPQRRVGPQLVRRQADGLLPHLGRDVRPPRQLQRAPQAPVPRRRAPRGHVPQRAQPERHVVRRLAQVPEERDRRVREPGGAQGRLREELALLRVQPVPERPEERQQAAVVRVAGRAALLARVEFEQHPQPELQAVPPALLVGHGPAQDARHALRLVAGLAAREARDDRVPRLEPLLAGDGLGRRGEAARRRALAQPGPVRVG</sequence>
<feature type="compositionally biased region" description="Basic and acidic residues" evidence="1">
    <location>
        <begin position="1"/>
        <end position="11"/>
    </location>
</feature>